<dbReference type="AlphaFoldDB" id="A0A1Y2FRK4"/>
<feature type="region of interest" description="Disordered" evidence="5">
    <location>
        <begin position="987"/>
        <end position="1012"/>
    </location>
</feature>
<evidence type="ECO:0000256" key="5">
    <source>
        <dbReference type="SAM" id="MobiDB-lite"/>
    </source>
</evidence>
<organism evidence="6 7">
    <name type="scientific">Neocallimastix californiae</name>
    <dbReference type="NCBI Taxonomy" id="1754190"/>
    <lineage>
        <taxon>Eukaryota</taxon>
        <taxon>Fungi</taxon>
        <taxon>Fungi incertae sedis</taxon>
        <taxon>Chytridiomycota</taxon>
        <taxon>Chytridiomycota incertae sedis</taxon>
        <taxon>Neocallimastigomycetes</taxon>
        <taxon>Neocallimastigales</taxon>
        <taxon>Neocallimastigaceae</taxon>
        <taxon>Neocallimastix</taxon>
    </lineage>
</organism>
<proteinExistence type="inferred from homology"/>
<dbReference type="EC" id="2.7.-.-" evidence="4"/>
<evidence type="ECO:0000313" key="7">
    <source>
        <dbReference type="Proteomes" id="UP000193920"/>
    </source>
</evidence>
<dbReference type="GO" id="GO:0032958">
    <property type="term" value="P:inositol phosphate biosynthetic process"/>
    <property type="evidence" value="ECO:0007669"/>
    <property type="project" value="InterPro"/>
</dbReference>
<dbReference type="STRING" id="1754190.A0A1Y2FRK4"/>
<name>A0A1Y2FRK4_9FUNG</name>
<reference evidence="6 7" key="1">
    <citation type="submission" date="2016-08" db="EMBL/GenBank/DDBJ databases">
        <title>A Parts List for Fungal Cellulosomes Revealed by Comparative Genomics.</title>
        <authorList>
            <consortium name="DOE Joint Genome Institute"/>
            <person name="Haitjema C.H."/>
            <person name="Gilmore S.P."/>
            <person name="Henske J.K."/>
            <person name="Solomon K.V."/>
            <person name="De Groot R."/>
            <person name="Kuo A."/>
            <person name="Mondo S.J."/>
            <person name="Salamov A.A."/>
            <person name="Labutti K."/>
            <person name="Zhao Z."/>
            <person name="Chiniquy J."/>
            <person name="Barry K."/>
            <person name="Brewer H.M."/>
            <person name="Purvine S.O."/>
            <person name="Wright A.T."/>
            <person name="Boxma B."/>
            <person name="Van Alen T."/>
            <person name="Hackstein J.H."/>
            <person name="Baker S.E."/>
            <person name="Grigoriev I.V."/>
            <person name="O'Malley M.A."/>
        </authorList>
    </citation>
    <scope>NUCLEOTIDE SEQUENCE [LARGE SCALE GENOMIC DNA]</scope>
    <source>
        <strain evidence="6 7">G1</strain>
    </source>
</reference>
<dbReference type="InterPro" id="IPR038286">
    <property type="entry name" value="IPK_sf"/>
</dbReference>
<feature type="compositionally biased region" description="Low complexity" evidence="5">
    <location>
        <begin position="470"/>
        <end position="499"/>
    </location>
</feature>
<evidence type="ECO:0000256" key="2">
    <source>
        <dbReference type="ARBA" id="ARBA00022679"/>
    </source>
</evidence>
<comment type="caution">
    <text evidence="6">The sequence shown here is derived from an EMBL/GenBank/DDBJ whole genome shotgun (WGS) entry which is preliminary data.</text>
</comment>
<dbReference type="GO" id="GO:0005634">
    <property type="term" value="C:nucleus"/>
    <property type="evidence" value="ECO:0007669"/>
    <property type="project" value="TreeGrafter"/>
</dbReference>
<keyword evidence="7" id="KW-1185">Reference proteome</keyword>
<dbReference type="InterPro" id="IPR005522">
    <property type="entry name" value="IPK"/>
</dbReference>
<gene>
    <name evidence="6" type="ORF">LY90DRAFT_157422</name>
</gene>
<evidence type="ECO:0000313" key="6">
    <source>
        <dbReference type="EMBL" id="ORY85826.1"/>
    </source>
</evidence>
<dbReference type="PANTHER" id="PTHR12400">
    <property type="entry name" value="INOSITOL POLYPHOSPHATE KINASE"/>
    <property type="match status" value="1"/>
</dbReference>
<evidence type="ECO:0000256" key="1">
    <source>
        <dbReference type="ARBA" id="ARBA00007374"/>
    </source>
</evidence>
<comment type="similarity">
    <text evidence="1 4">Belongs to the inositol phosphokinase (IPK) family.</text>
</comment>
<dbReference type="SUPFAM" id="SSF56104">
    <property type="entry name" value="SAICAR synthase-like"/>
    <property type="match status" value="1"/>
</dbReference>
<dbReference type="GO" id="GO:0000824">
    <property type="term" value="F:inositol-1,4,5,6-tetrakisphosphate 3-kinase activity"/>
    <property type="evidence" value="ECO:0007669"/>
    <property type="project" value="TreeGrafter"/>
</dbReference>
<evidence type="ECO:0000256" key="3">
    <source>
        <dbReference type="ARBA" id="ARBA00022777"/>
    </source>
</evidence>
<dbReference type="GO" id="GO:0046854">
    <property type="term" value="P:phosphatidylinositol phosphate biosynthetic process"/>
    <property type="evidence" value="ECO:0007669"/>
    <property type="project" value="TreeGrafter"/>
</dbReference>
<dbReference type="GO" id="GO:0008440">
    <property type="term" value="F:inositol-1,4,5-trisphosphate 3-kinase activity"/>
    <property type="evidence" value="ECO:0007669"/>
    <property type="project" value="TreeGrafter"/>
</dbReference>
<dbReference type="OrthoDB" id="2573163at2759"/>
<dbReference type="Pfam" id="PF03770">
    <property type="entry name" value="IPK"/>
    <property type="match status" value="1"/>
</dbReference>
<keyword evidence="3 4" id="KW-0418">Kinase</keyword>
<keyword evidence="2 4" id="KW-0808">Transferase</keyword>
<dbReference type="GO" id="GO:0005737">
    <property type="term" value="C:cytoplasm"/>
    <property type="evidence" value="ECO:0007669"/>
    <property type="project" value="TreeGrafter"/>
</dbReference>
<dbReference type="Proteomes" id="UP000193920">
    <property type="component" value="Unassembled WGS sequence"/>
</dbReference>
<feature type="compositionally biased region" description="Low complexity" evidence="5">
    <location>
        <begin position="990"/>
        <end position="1004"/>
    </location>
</feature>
<dbReference type="EMBL" id="MCOG01000003">
    <property type="protein sequence ID" value="ORY85826.1"/>
    <property type="molecule type" value="Genomic_DNA"/>
</dbReference>
<dbReference type="PANTHER" id="PTHR12400:SF21">
    <property type="entry name" value="KINASE"/>
    <property type="match status" value="1"/>
</dbReference>
<dbReference type="Gene3D" id="3.30.470.160">
    <property type="entry name" value="Inositol polyphosphate kinase"/>
    <property type="match status" value="1"/>
</dbReference>
<protein>
    <recommendedName>
        <fullName evidence="4">Kinase</fullName>
        <ecNumber evidence="4">2.7.-.-</ecNumber>
    </recommendedName>
</protein>
<accession>A0A1Y2FRK4</accession>
<evidence type="ECO:0000256" key="4">
    <source>
        <dbReference type="RuleBase" id="RU363090"/>
    </source>
</evidence>
<feature type="region of interest" description="Disordered" evidence="5">
    <location>
        <begin position="463"/>
        <end position="506"/>
    </location>
</feature>
<sequence length="1123" mass="128637">MESNGLVNNYYPKSLNVPFSTSNNGLSIENNFQNYTFSYSEDNSIQNTFNNEFSNEDIHLNHNQIDKCSIIFEKNDINSSQEINKKKTSALSSALRASHQLSNIDSNNNNNQNNGEVIVINNKNYNYNKTNNDDSKPPKSIDISTNILSNNDESEKKTQILNASTNKNKLSLIPYDNENNIGMSHFTNSETNLLSTQENFILFNNSESLQNSNGINCNETFNINRNKNIICKSCQKKIKEQFTKNHDNFISLNLPVNISNVNSIDIIGAGNDRNSITTNTLNRMLNSPSYNQLSIFDEQHYSNEKSKLSNNNEELKVMENYYNNDEFNKKTDEIHSTLKESPKLSNNNLNKYDLNYNKDVIKQNNNDRNNYLISKKIYSLSLNDSDYLKNNNNSFTPLNTTANIFENEIALFHPNEDFTEISIEKGNSYNNNDIQNNIVSTIPIQYKKQNNNFMKKDIQKFGEINKEDNSNNNDINNDNNYDNNNDNNNNNNNNNNGDNEVNPHGKVDRSENLIIFKINNEKKYLSRIGNESKSSFGDDDIGVYPFKNEDDLIDKSSPTSLPLLPYGHQVGGHAPFLRFSDKALCKLMNPKEKAFYESINNIYPELRPFIPGYYGVINVYFNNSGNLGNNSSWADTIPVAVFDDEPFNKSFSLDSALSKSSSQSLSISSRNNYLNHNHSCKACGKSNISSSLLSNNNSEITLNNSLNNDKEKAKNIDIKSNNKKIPVKYLTSYTNDESNMHYNYYQKLRERVLRDALTVQNRRNRYSQLRASSIAKLKRRHSMNALNNNGYQEYSPLQNNNTILRNNLNNNLIEQNINPWSLHCLNNQINKLDQNDKENQKPQQFILIEDLTYGMKYPCILDLKMGTRQHGVDATPQKRKSQEKKCESTTSKLFGVRMCGMQVYKTTTKTFEYSDKYKGRKIEASHFKEGLLSFLDNGEKVLVGFIPKIIEKLKTLYSVVEKLNTSRFYASSLMLFYDGAWVENEEETNNKNNNNNSNSKNNSNDIDDDSYSTVQQSLKNKEVVVHLIDFAHCTNEAHLMVSTDPKKRDNIDVTKPVINPVTGKPENYILVPFPPTHKGPDRGYLLGVGNLIMFFEEIYKDFGANGHVYKKDYPEFFNSIKNE</sequence>